<dbReference type="Pfam" id="PF10294">
    <property type="entry name" value="Methyltransf_16"/>
    <property type="match status" value="1"/>
</dbReference>
<accession>A0A0F8VL51</accession>
<gene>
    <name evidence="1" type="ORF">ARAM_001510</name>
</gene>
<sequence length="366" mass="40446">MVYYIRFLKTPRIQKQKAGSITVSALICITTDLGDAFLADDVDLQVMLHLSPTKKVVYQEPLQWKAGRRELPVALGPFPAHVSQQVLTMGVTTTHSHHHDSHPLFSDSLLDERSIPLVMSGWSAEFGGPSLTAEKLVERRFSLTDKLGLSIWEETGNSIARHIWDAAIASVMYLQQIITGKQSAPALMRQTLLRTERSSSSSSSPLHVIELGSGCGIVGIALAQLLSRCSVFLTDLPEVEEIVSRNIAAAQPAPFSELQYRTLEWEDALPDDLCGGSIDLVLVSDCTYNADSLPALVSVLDRLVQMSPNAIILVALKRRHESEKIFFDLMQSAGLSTLHSHRMELPSQHDQCDQIELHCYGRAKKP</sequence>
<dbReference type="GO" id="GO:0005829">
    <property type="term" value="C:cytosol"/>
    <property type="evidence" value="ECO:0007669"/>
    <property type="project" value="TreeGrafter"/>
</dbReference>
<evidence type="ECO:0000313" key="1">
    <source>
        <dbReference type="EMBL" id="KKK23821.1"/>
    </source>
</evidence>
<proteinExistence type="predicted"/>
<protein>
    <submittedName>
        <fullName evidence="1">Uncharacterized protein</fullName>
    </submittedName>
</protein>
<dbReference type="Gene3D" id="3.40.50.150">
    <property type="entry name" value="Vaccinia Virus protein VP39"/>
    <property type="match status" value="1"/>
</dbReference>
<comment type="caution">
    <text evidence="1">The sequence shown here is derived from an EMBL/GenBank/DDBJ whole genome shotgun (WGS) entry which is preliminary data.</text>
</comment>
<organism evidence="1 2">
    <name type="scientific">Aspergillus rambellii</name>
    <dbReference type="NCBI Taxonomy" id="308745"/>
    <lineage>
        <taxon>Eukaryota</taxon>
        <taxon>Fungi</taxon>
        <taxon>Dikarya</taxon>
        <taxon>Ascomycota</taxon>
        <taxon>Pezizomycotina</taxon>
        <taxon>Eurotiomycetes</taxon>
        <taxon>Eurotiomycetidae</taxon>
        <taxon>Eurotiales</taxon>
        <taxon>Aspergillaceae</taxon>
        <taxon>Aspergillus</taxon>
        <taxon>Aspergillus subgen. Nidulantes</taxon>
    </lineage>
</organism>
<dbReference type="OrthoDB" id="413520at2759"/>
<dbReference type="InterPro" id="IPR029063">
    <property type="entry name" value="SAM-dependent_MTases_sf"/>
</dbReference>
<dbReference type="SUPFAM" id="SSF53335">
    <property type="entry name" value="S-adenosyl-L-methionine-dependent methyltransferases"/>
    <property type="match status" value="1"/>
</dbReference>
<dbReference type="InterPro" id="IPR019410">
    <property type="entry name" value="Methyltransf_16"/>
</dbReference>
<dbReference type="GO" id="GO:0008757">
    <property type="term" value="F:S-adenosylmethionine-dependent methyltransferase activity"/>
    <property type="evidence" value="ECO:0007669"/>
    <property type="project" value="UniProtKB-ARBA"/>
</dbReference>
<dbReference type="STRING" id="308745.A0A0F8VL51"/>
<dbReference type="Proteomes" id="UP000034291">
    <property type="component" value="Unassembled WGS sequence"/>
</dbReference>
<name>A0A0F8VL51_9EURO</name>
<dbReference type="CDD" id="cd02440">
    <property type="entry name" value="AdoMet_MTases"/>
    <property type="match status" value="1"/>
</dbReference>
<reference evidence="1 2" key="1">
    <citation type="submission" date="2015-02" db="EMBL/GenBank/DDBJ databases">
        <title>Draft Genome Sequences of Two Closely-Related Aflatoxigenic Aspergillus Species Obtained from the Cote d'Ivoire.</title>
        <authorList>
            <person name="Moore G.G."/>
            <person name="Beltz S.B."/>
            <person name="Mack B.M."/>
        </authorList>
    </citation>
    <scope>NUCLEOTIDE SEQUENCE [LARGE SCALE GENOMIC DNA]</scope>
    <source>
        <strain evidence="1 2">SRRC1468</strain>
    </source>
</reference>
<dbReference type="PANTHER" id="PTHR14614">
    <property type="entry name" value="HEPATOCELLULAR CARCINOMA-ASSOCIATED ANTIGEN"/>
    <property type="match status" value="1"/>
</dbReference>
<dbReference type="PANTHER" id="PTHR14614:SF132">
    <property type="entry name" value="PROTEIN-LYSINE METHYLTRANSFERASE C42C1.13"/>
    <property type="match status" value="1"/>
</dbReference>
<evidence type="ECO:0000313" key="2">
    <source>
        <dbReference type="Proteomes" id="UP000034291"/>
    </source>
</evidence>
<dbReference type="EMBL" id="JZBS01001186">
    <property type="protein sequence ID" value="KKK23821.1"/>
    <property type="molecule type" value="Genomic_DNA"/>
</dbReference>
<keyword evidence="2" id="KW-1185">Reference proteome</keyword>
<dbReference type="AlphaFoldDB" id="A0A0F8VL51"/>